<proteinExistence type="predicted"/>
<gene>
    <name evidence="1" type="ORF">PLEPLA_LOCUS3672</name>
</gene>
<dbReference type="Proteomes" id="UP001153269">
    <property type="component" value="Unassembled WGS sequence"/>
</dbReference>
<dbReference type="AlphaFoldDB" id="A0A9N7Y7X4"/>
<name>A0A9N7Y7X4_PLEPL</name>
<keyword evidence="2" id="KW-1185">Reference proteome</keyword>
<reference evidence="1" key="1">
    <citation type="submission" date="2020-03" db="EMBL/GenBank/DDBJ databases">
        <authorList>
            <person name="Weist P."/>
        </authorList>
    </citation>
    <scope>NUCLEOTIDE SEQUENCE</scope>
</reference>
<accession>A0A9N7Y7X4</accession>
<comment type="caution">
    <text evidence="1">The sequence shown here is derived from an EMBL/GenBank/DDBJ whole genome shotgun (WGS) entry which is preliminary data.</text>
</comment>
<dbReference type="EMBL" id="CADEAL010000181">
    <property type="protein sequence ID" value="CAB1415953.1"/>
    <property type="molecule type" value="Genomic_DNA"/>
</dbReference>
<sequence length="79" mass="8975">MGGDAHVQIPFCRTTCRTWANVELLNHSGCKHGVRIVNTKTATVLGLRMKEELVERKGKLPFGPTTRHSRGQKWIILHR</sequence>
<organism evidence="1 2">
    <name type="scientific">Pleuronectes platessa</name>
    <name type="common">European plaice</name>
    <dbReference type="NCBI Taxonomy" id="8262"/>
    <lineage>
        <taxon>Eukaryota</taxon>
        <taxon>Metazoa</taxon>
        <taxon>Chordata</taxon>
        <taxon>Craniata</taxon>
        <taxon>Vertebrata</taxon>
        <taxon>Euteleostomi</taxon>
        <taxon>Actinopterygii</taxon>
        <taxon>Neopterygii</taxon>
        <taxon>Teleostei</taxon>
        <taxon>Neoteleostei</taxon>
        <taxon>Acanthomorphata</taxon>
        <taxon>Carangaria</taxon>
        <taxon>Pleuronectiformes</taxon>
        <taxon>Pleuronectoidei</taxon>
        <taxon>Pleuronectidae</taxon>
        <taxon>Pleuronectes</taxon>
    </lineage>
</organism>
<protein>
    <submittedName>
        <fullName evidence="1">Uncharacterized protein</fullName>
    </submittedName>
</protein>
<evidence type="ECO:0000313" key="2">
    <source>
        <dbReference type="Proteomes" id="UP001153269"/>
    </source>
</evidence>
<evidence type="ECO:0000313" key="1">
    <source>
        <dbReference type="EMBL" id="CAB1415953.1"/>
    </source>
</evidence>